<organism evidence="2">
    <name type="scientific">Sus scrofa</name>
    <name type="common">Pig</name>
    <dbReference type="NCBI Taxonomy" id="9823"/>
    <lineage>
        <taxon>Eukaryota</taxon>
        <taxon>Metazoa</taxon>
        <taxon>Chordata</taxon>
        <taxon>Craniata</taxon>
        <taxon>Vertebrata</taxon>
        <taxon>Euteleostomi</taxon>
        <taxon>Mammalia</taxon>
        <taxon>Eutheria</taxon>
        <taxon>Laurasiatheria</taxon>
        <taxon>Artiodactyla</taxon>
        <taxon>Suina</taxon>
        <taxon>Suidae</taxon>
        <taxon>Sus</taxon>
    </lineage>
</organism>
<keyword evidence="2" id="KW-0472">Membrane</keyword>
<accession>A0A480FE02</accession>
<reference evidence="2" key="1">
    <citation type="journal article" date="2019" name="PeerJ">
        <title>Genes of the pig, Sus scrofa, reconstructed with EvidentialGene.</title>
        <authorList>
            <person name="Gilbert D.G."/>
        </authorList>
    </citation>
    <scope>NUCLEOTIDE SEQUENCE</scope>
</reference>
<proteinExistence type="predicted"/>
<dbReference type="EMBL" id="DQIR01055475">
    <property type="protein sequence ID" value="HDA10951.1"/>
    <property type="molecule type" value="Transcribed_RNA"/>
</dbReference>
<evidence type="ECO:0000313" key="2">
    <source>
        <dbReference type="EMBL" id="HCZ98273.1"/>
    </source>
</evidence>
<dbReference type="EMBL" id="DQIR01042798">
    <property type="protein sequence ID" value="HCZ98273.1"/>
    <property type="molecule type" value="Transcribed_RNA"/>
</dbReference>
<dbReference type="AlphaFoldDB" id="A0A480FE02"/>
<name>A0A480FE02_PIG</name>
<sequence length="521" mass="56165">MMDGHGRPQRGPGPSPAWPTPSAAPRRLHHDSQWCWAGGARWLETQRNRRTAPPQMTCPGLPRPPHHTLGPGPICPREGQRGGEARGPGRRGWWSPGARADEEDQEQLIPFFVLCWLWRGFLGLAGRAGPLGRLGGQGHGGLLAGGGGGRREGPCRCRGLGHGGSCCRSLATHAKLVNPRGVDAVDPPLVEVDEEDHIVPQAADPVHNRHLDDKGKQVIDEGVEGLVGEHAPGQVGYGLELVVDEELGCHGDEAKGQQEAVKHAEHPGVPALVLQVKEAVDSVAAQEWEEDPGQVPERHLWVQGGAGTWLPAPSTHTWSGRPAQGSFQGPWEPWTWPGSIYGRQGTRGFDTNHRVWPVGSQGDILPPRPPHGPTSGPRCRETLPGAHCGDTHIVIHFCRGLNVCGLVFEGWAGEESCHFVLPVQPDVHDLGDLPEVDEDPDEDADLDHEVGLIVQDIEEDHERLEDAKEDGAHGQALQGLPAVPELDIVLEGQELKDAVDDGHDDGERQQVGVGLQEGNLH</sequence>
<feature type="region of interest" description="Disordered" evidence="1">
    <location>
        <begin position="1"/>
        <end position="26"/>
    </location>
</feature>
<feature type="region of interest" description="Disordered" evidence="1">
    <location>
        <begin position="49"/>
        <end position="97"/>
    </location>
</feature>
<evidence type="ECO:0000256" key="1">
    <source>
        <dbReference type="SAM" id="MobiDB-lite"/>
    </source>
</evidence>
<keyword evidence="2" id="KW-0812">Transmembrane</keyword>
<dbReference type="EMBL" id="DQIR01056253">
    <property type="protein sequence ID" value="HDA11729.1"/>
    <property type="molecule type" value="Transcribed_RNA"/>
</dbReference>
<feature type="region of interest" description="Disordered" evidence="1">
    <location>
        <begin position="496"/>
        <end position="521"/>
    </location>
</feature>
<feature type="compositionally biased region" description="Basic and acidic residues" evidence="1">
    <location>
        <begin position="496"/>
        <end position="508"/>
    </location>
</feature>
<protein>
    <submittedName>
        <fullName evidence="2">Cleft lip and palate transmembrane protein 1</fullName>
    </submittedName>
</protein>